<feature type="domain" description="Thioredoxin" evidence="5">
    <location>
        <begin position="159"/>
        <end position="244"/>
    </location>
</feature>
<dbReference type="EMBL" id="JBCGBO010000007">
    <property type="protein sequence ID" value="KAK9187141.1"/>
    <property type="molecule type" value="Genomic_DNA"/>
</dbReference>
<evidence type="ECO:0000313" key="6">
    <source>
        <dbReference type="EMBL" id="KAK9187141.1"/>
    </source>
</evidence>
<dbReference type="InterPro" id="IPR013766">
    <property type="entry name" value="Thioredoxin_domain"/>
</dbReference>
<keyword evidence="2" id="KW-1015">Disulfide bond</keyword>
<keyword evidence="7" id="KW-1185">Reference proteome</keyword>
<evidence type="ECO:0000256" key="2">
    <source>
        <dbReference type="ARBA" id="ARBA00023157"/>
    </source>
</evidence>
<evidence type="ECO:0000259" key="5">
    <source>
        <dbReference type="Pfam" id="PF00085"/>
    </source>
</evidence>
<dbReference type="PANTHER" id="PTHR47192:SF4">
    <property type="entry name" value="THIOREDOXIN-LIKE 3-2, CHLOROPLASTIC"/>
    <property type="match status" value="1"/>
</dbReference>
<proteinExistence type="predicted"/>
<dbReference type="InterPro" id="IPR036249">
    <property type="entry name" value="Thioredoxin-like_sf"/>
</dbReference>
<keyword evidence="1" id="KW-0249">Electron transport</keyword>
<dbReference type="InterPro" id="IPR044253">
    <property type="entry name" value="WCRKC1/2"/>
</dbReference>
<dbReference type="SUPFAM" id="SSF52833">
    <property type="entry name" value="Thioredoxin-like"/>
    <property type="match status" value="1"/>
</dbReference>
<dbReference type="CDD" id="cd02947">
    <property type="entry name" value="TRX_family"/>
    <property type="match status" value="1"/>
</dbReference>
<dbReference type="FunFam" id="3.40.30.10:FF:000245">
    <property type="entry name" value="Thioredoxin"/>
    <property type="match status" value="1"/>
</dbReference>
<dbReference type="Pfam" id="PF00085">
    <property type="entry name" value="Thioredoxin"/>
    <property type="match status" value="1"/>
</dbReference>
<reference evidence="6 7" key="1">
    <citation type="submission" date="2024-05" db="EMBL/GenBank/DDBJ databases">
        <title>Haplotype-resolved chromosome-level genome assembly of Huyou (Citrus changshanensis).</title>
        <authorList>
            <person name="Miao C."/>
            <person name="Chen W."/>
            <person name="Wu Y."/>
            <person name="Wang L."/>
            <person name="Zhao S."/>
            <person name="Grierson D."/>
            <person name="Xu C."/>
            <person name="Chen K."/>
        </authorList>
    </citation>
    <scope>NUCLEOTIDE SEQUENCE [LARGE SCALE GENOMIC DNA]</scope>
    <source>
        <strain evidence="6">01-14</strain>
        <tissue evidence="6">Leaf</tissue>
    </source>
</reference>
<evidence type="ECO:0000313" key="7">
    <source>
        <dbReference type="Proteomes" id="UP001428341"/>
    </source>
</evidence>
<dbReference type="GO" id="GO:0009570">
    <property type="term" value="C:chloroplast stroma"/>
    <property type="evidence" value="ECO:0007669"/>
    <property type="project" value="InterPro"/>
</dbReference>
<dbReference type="PANTHER" id="PTHR47192">
    <property type="entry name" value="THIOREDOXIN-LIKE 3-2, CHLOROPLASTIC"/>
    <property type="match status" value="1"/>
</dbReference>
<feature type="transmembrane region" description="Helical" evidence="4">
    <location>
        <begin position="47"/>
        <end position="68"/>
    </location>
</feature>
<evidence type="ECO:0000256" key="3">
    <source>
        <dbReference type="ARBA" id="ARBA00023284"/>
    </source>
</evidence>
<name>A0AAP0LUK4_9ROSI</name>
<dbReference type="Proteomes" id="UP001428341">
    <property type="component" value="Unassembled WGS sequence"/>
</dbReference>
<dbReference type="AlphaFoldDB" id="A0AAP0LUK4"/>
<gene>
    <name evidence="6" type="ORF">WN944_018532</name>
</gene>
<keyword evidence="4" id="KW-0812">Transmembrane</keyword>
<dbReference type="Gene3D" id="3.40.30.10">
    <property type="entry name" value="Glutaredoxin"/>
    <property type="match status" value="1"/>
</dbReference>
<comment type="caution">
    <text evidence="6">The sequence shown here is derived from an EMBL/GenBank/DDBJ whole genome shotgun (WGS) entry which is preliminary data.</text>
</comment>
<evidence type="ECO:0000256" key="4">
    <source>
        <dbReference type="SAM" id="Phobius"/>
    </source>
</evidence>
<keyword evidence="4" id="KW-1133">Transmembrane helix</keyword>
<accession>A0AAP0LUK4</accession>
<keyword evidence="4" id="KW-0472">Membrane</keyword>
<protein>
    <recommendedName>
        <fullName evidence="5">Thioredoxin domain-containing protein</fullName>
    </recommendedName>
</protein>
<evidence type="ECO:0000256" key="1">
    <source>
        <dbReference type="ARBA" id="ARBA00022982"/>
    </source>
</evidence>
<keyword evidence="3" id="KW-0676">Redox-active center</keyword>
<sequence length="261" mass="29656">MLKSGSFGHLRNVESRHHRLYTTPFDSLHQTRMEGPIRRPKQFSQSVGYLAFTSLIISIIVAVVVVILSKMYGTIRLSPSLRFRTLLPTNPRDQSRDLFVPPRILSISSSNITKSVNFRGKIDNVIRVTKHEGSIKELNEDDDDDHAPVSIPLTPIGSESQFDRVIAEAQQLDESVIIVWMASWCRKCIYLKPKLEKLAADYHPRLRFYNVDVNAVPHKLVARAGVMLWKDGKKQAEVIGGHKSYLVINEVREMIGNENNV</sequence>
<keyword evidence="1" id="KW-0813">Transport</keyword>
<organism evidence="6 7">
    <name type="scientific">Citrus x changshan-huyou</name>
    <dbReference type="NCBI Taxonomy" id="2935761"/>
    <lineage>
        <taxon>Eukaryota</taxon>
        <taxon>Viridiplantae</taxon>
        <taxon>Streptophyta</taxon>
        <taxon>Embryophyta</taxon>
        <taxon>Tracheophyta</taxon>
        <taxon>Spermatophyta</taxon>
        <taxon>Magnoliopsida</taxon>
        <taxon>eudicotyledons</taxon>
        <taxon>Gunneridae</taxon>
        <taxon>Pentapetalae</taxon>
        <taxon>rosids</taxon>
        <taxon>malvids</taxon>
        <taxon>Sapindales</taxon>
        <taxon>Rutaceae</taxon>
        <taxon>Aurantioideae</taxon>
        <taxon>Citrus</taxon>
    </lineage>
</organism>